<accession>A0A6B1D9C6</accession>
<organism evidence="8">
    <name type="scientific">Caldilineaceae bacterium SB0661_bin_32</name>
    <dbReference type="NCBI Taxonomy" id="2605255"/>
    <lineage>
        <taxon>Bacteria</taxon>
        <taxon>Bacillati</taxon>
        <taxon>Chloroflexota</taxon>
        <taxon>Caldilineae</taxon>
        <taxon>Caldilineales</taxon>
        <taxon>Caldilineaceae</taxon>
    </lineage>
</organism>
<comment type="cofactor">
    <cofactor evidence="1 6">
        <name>pyridoxal 5'-phosphate</name>
        <dbReference type="ChEBI" id="CHEBI:597326"/>
    </cofactor>
</comment>
<evidence type="ECO:0000256" key="1">
    <source>
        <dbReference type="ARBA" id="ARBA00001933"/>
    </source>
</evidence>
<dbReference type="InterPro" id="IPR050596">
    <property type="entry name" value="AspAT/PAT-like"/>
</dbReference>
<comment type="similarity">
    <text evidence="2 6">Belongs to the class-I pyridoxal-phosphate-dependent aminotransferase family.</text>
</comment>
<dbReference type="GO" id="GO:0030170">
    <property type="term" value="F:pyridoxal phosphate binding"/>
    <property type="evidence" value="ECO:0007669"/>
    <property type="project" value="InterPro"/>
</dbReference>
<sequence>MKPLSQLVESVPGSPTTLMMQKGRELAAQGLDVINLAGGEPDADTPKHIQQAAFGAIAAGDTHYPPSFGKPELLDAICSKLERENNVRAVPDQLVVTPGGKWAIYTTLASTLNEGDEVMILDPAWVSYAPMVRLNGGVPVHVPLPAADNFRVRAAQLEEHVSGKTKLIMICSPSNPTGRVLTQKELDDIAAVAQRHDLYVLSDEIYEHILYDGARHRSIASMPGMAERTIIINGFSKSYAMTGWRLAWLAAPLPVAKLARAYQTQTVTSAASFSMVAGAAALNGPQDCVHEMVASYVQRRNFLLDALDEIPGLRSSPIEGAFYLFAQFTQTDKKSLEVSQVLLEDGLLATTPGIAFGEAGEGYVRFSFATAMTDLEKTVERLARIVPGL</sequence>
<comment type="caution">
    <text evidence="8">The sequence shown here is derived from an EMBL/GenBank/DDBJ whole genome shotgun (WGS) entry which is preliminary data.</text>
</comment>
<reference evidence="8" key="1">
    <citation type="submission" date="2019-09" db="EMBL/GenBank/DDBJ databases">
        <title>Characterisation of the sponge microbiome using genome-centric metagenomics.</title>
        <authorList>
            <person name="Engelberts J.P."/>
            <person name="Robbins S.J."/>
            <person name="De Goeij J.M."/>
            <person name="Aranda M."/>
            <person name="Bell S.C."/>
            <person name="Webster N.S."/>
        </authorList>
    </citation>
    <scope>NUCLEOTIDE SEQUENCE</scope>
    <source>
        <strain evidence="8">SB0661_bin_32</strain>
    </source>
</reference>
<dbReference type="PANTHER" id="PTHR46383:SF1">
    <property type="entry name" value="ASPARTATE AMINOTRANSFERASE"/>
    <property type="match status" value="1"/>
</dbReference>
<dbReference type="InterPro" id="IPR004839">
    <property type="entry name" value="Aminotransferase_I/II_large"/>
</dbReference>
<dbReference type="GO" id="GO:0008483">
    <property type="term" value="F:transaminase activity"/>
    <property type="evidence" value="ECO:0007669"/>
    <property type="project" value="UniProtKB-KW"/>
</dbReference>
<dbReference type="InterPro" id="IPR015422">
    <property type="entry name" value="PyrdxlP-dep_Trfase_small"/>
</dbReference>
<evidence type="ECO:0000256" key="4">
    <source>
        <dbReference type="ARBA" id="ARBA00022679"/>
    </source>
</evidence>
<dbReference type="AlphaFoldDB" id="A0A6B1D9C6"/>
<evidence type="ECO:0000256" key="5">
    <source>
        <dbReference type="ARBA" id="ARBA00022898"/>
    </source>
</evidence>
<dbReference type="Gene3D" id="3.90.1150.10">
    <property type="entry name" value="Aspartate Aminotransferase, domain 1"/>
    <property type="match status" value="1"/>
</dbReference>
<dbReference type="PANTHER" id="PTHR46383">
    <property type="entry name" value="ASPARTATE AMINOTRANSFERASE"/>
    <property type="match status" value="1"/>
</dbReference>
<evidence type="ECO:0000313" key="8">
    <source>
        <dbReference type="EMBL" id="MYC96206.1"/>
    </source>
</evidence>
<dbReference type="GO" id="GO:0006520">
    <property type="term" value="P:amino acid metabolic process"/>
    <property type="evidence" value="ECO:0007669"/>
    <property type="project" value="InterPro"/>
</dbReference>
<name>A0A6B1D9C6_9CHLR</name>
<dbReference type="CDD" id="cd00609">
    <property type="entry name" value="AAT_like"/>
    <property type="match status" value="1"/>
</dbReference>
<dbReference type="Pfam" id="PF00155">
    <property type="entry name" value="Aminotran_1_2"/>
    <property type="match status" value="1"/>
</dbReference>
<dbReference type="SUPFAM" id="SSF53383">
    <property type="entry name" value="PLP-dependent transferases"/>
    <property type="match status" value="1"/>
</dbReference>
<keyword evidence="3 6" id="KW-0032">Aminotransferase</keyword>
<dbReference type="PROSITE" id="PS00105">
    <property type="entry name" value="AA_TRANSFER_CLASS_1"/>
    <property type="match status" value="1"/>
</dbReference>
<evidence type="ECO:0000256" key="2">
    <source>
        <dbReference type="ARBA" id="ARBA00007441"/>
    </source>
</evidence>
<dbReference type="Gene3D" id="3.40.640.10">
    <property type="entry name" value="Type I PLP-dependent aspartate aminotransferase-like (Major domain)"/>
    <property type="match status" value="1"/>
</dbReference>
<keyword evidence="4 6" id="KW-0808">Transferase</keyword>
<dbReference type="FunFam" id="3.40.640.10:FF:000033">
    <property type="entry name" value="Aspartate aminotransferase"/>
    <property type="match status" value="1"/>
</dbReference>
<evidence type="ECO:0000259" key="7">
    <source>
        <dbReference type="Pfam" id="PF00155"/>
    </source>
</evidence>
<gene>
    <name evidence="8" type="ORF">F4X14_14680</name>
</gene>
<dbReference type="InterPro" id="IPR015424">
    <property type="entry name" value="PyrdxlP-dep_Trfase"/>
</dbReference>
<keyword evidence="5" id="KW-0663">Pyridoxal phosphate</keyword>
<dbReference type="EMBL" id="VXMH01000076">
    <property type="protein sequence ID" value="MYC96206.1"/>
    <property type="molecule type" value="Genomic_DNA"/>
</dbReference>
<protein>
    <recommendedName>
        <fullName evidence="6">Aminotransferase</fullName>
        <ecNumber evidence="6">2.6.1.-</ecNumber>
    </recommendedName>
</protein>
<proteinExistence type="inferred from homology"/>
<evidence type="ECO:0000256" key="6">
    <source>
        <dbReference type="RuleBase" id="RU000481"/>
    </source>
</evidence>
<dbReference type="InterPro" id="IPR015421">
    <property type="entry name" value="PyrdxlP-dep_Trfase_major"/>
</dbReference>
<dbReference type="EC" id="2.6.1.-" evidence="6"/>
<evidence type="ECO:0000256" key="3">
    <source>
        <dbReference type="ARBA" id="ARBA00022576"/>
    </source>
</evidence>
<dbReference type="InterPro" id="IPR004838">
    <property type="entry name" value="NHTrfase_class1_PyrdxlP-BS"/>
</dbReference>
<feature type="domain" description="Aminotransferase class I/classII large" evidence="7">
    <location>
        <begin position="32"/>
        <end position="382"/>
    </location>
</feature>